<accession>A0A1X2I1M2</accession>
<dbReference type="InterPro" id="IPR052895">
    <property type="entry name" value="HetReg/Transcr_Mod"/>
</dbReference>
<protein>
    <recommendedName>
        <fullName evidence="1">Heterokaryon incompatibility domain-containing protein</fullName>
    </recommendedName>
</protein>
<dbReference type="STRING" id="90262.A0A1X2I1M2"/>
<proteinExistence type="predicted"/>
<dbReference type="Pfam" id="PF06985">
    <property type="entry name" value="HET"/>
    <property type="match status" value="1"/>
</dbReference>
<gene>
    <name evidence="2" type="ORF">BCR42DRAFT_427228</name>
</gene>
<dbReference type="PANTHER" id="PTHR24148">
    <property type="entry name" value="ANKYRIN REPEAT DOMAIN-CONTAINING PROTEIN 39 HOMOLOG-RELATED"/>
    <property type="match status" value="1"/>
</dbReference>
<organism evidence="2 3">
    <name type="scientific">Absidia repens</name>
    <dbReference type="NCBI Taxonomy" id="90262"/>
    <lineage>
        <taxon>Eukaryota</taxon>
        <taxon>Fungi</taxon>
        <taxon>Fungi incertae sedis</taxon>
        <taxon>Mucoromycota</taxon>
        <taxon>Mucoromycotina</taxon>
        <taxon>Mucoromycetes</taxon>
        <taxon>Mucorales</taxon>
        <taxon>Cunninghamellaceae</taxon>
        <taxon>Absidia</taxon>
    </lineage>
</organism>
<dbReference type="EMBL" id="MCGE01000039">
    <property type="protein sequence ID" value="ORZ06500.1"/>
    <property type="molecule type" value="Genomic_DNA"/>
</dbReference>
<evidence type="ECO:0000259" key="1">
    <source>
        <dbReference type="Pfam" id="PF06985"/>
    </source>
</evidence>
<dbReference type="Proteomes" id="UP000193560">
    <property type="component" value="Unassembled WGS sequence"/>
</dbReference>
<feature type="domain" description="Heterokaryon incompatibility" evidence="1">
    <location>
        <begin position="59"/>
        <end position="146"/>
    </location>
</feature>
<dbReference type="PANTHER" id="PTHR24148:SF73">
    <property type="entry name" value="HET DOMAIN PROTEIN (AFU_ORTHOLOGUE AFUA_8G01020)"/>
    <property type="match status" value="1"/>
</dbReference>
<comment type="caution">
    <text evidence="2">The sequence shown here is derived from an EMBL/GenBank/DDBJ whole genome shotgun (WGS) entry which is preliminary data.</text>
</comment>
<dbReference type="OrthoDB" id="3553147at2759"/>
<keyword evidence="3" id="KW-1185">Reference proteome</keyword>
<sequence>MTKEDYIEQFAEDVSPQQQQQQQQKPFKIVLVDIEEAAYNKTIHCVEMPLENKAKDVGYVALSYRWGELHETMIDTQVGYTASVTSFDLDDFYELCFMMHQEVDLKSIKYVWIDAICVNQANYERRKDTIYQMSNIYDGASCILAVPDLHATYLKTTITNNAEIMEKIGRCYGEYIYHLLHKNTDQLDHLDNAFLDAIGLSSDEHPPELRQVLKERSDYFAAGFLNPPKHGRRYDQVAALHRILDQHPSYFPQETKKSLPPPLEKTFKWKQRIQERSTDIQKSVQFLADLIVDWSSRVWVISEYNIAKKKEKKLKYWFIQLMPAPMYFCHANPLTFFEYNFDGSVTASRYDAPYVMASNVDHLHAKVGRLNPVCARFHHTMSRQLDHQTFLEMMLLSKASKNEDRFYSILPLSEYKSKLATQHPVDQWNIHTLCSVKLKLYEWMTTVDKLNLLFMSGASTSSNIGLVFPTFATSTLSSTATHSKDYPSLDNGTYPCNFDLSDTSTIMLYLQHRTSADNNYGDLHEHCHYLHLKPKEYYTLDVVNHCVSPEEKKTLCNRLGIDDALKVVCIPAFGKYTQTLFSPHDLIGEYRIHLIGNALKNKWILDKRRSPIEFLKHQTWTRHKADNHSPGFNIY</sequence>
<reference evidence="2 3" key="1">
    <citation type="submission" date="2016-07" db="EMBL/GenBank/DDBJ databases">
        <title>Pervasive Adenine N6-methylation of Active Genes in Fungi.</title>
        <authorList>
            <consortium name="DOE Joint Genome Institute"/>
            <person name="Mondo S.J."/>
            <person name="Dannebaum R.O."/>
            <person name="Kuo R.C."/>
            <person name="Labutti K."/>
            <person name="Haridas S."/>
            <person name="Kuo A."/>
            <person name="Salamov A."/>
            <person name="Ahrendt S.R."/>
            <person name="Lipzen A."/>
            <person name="Sullivan W."/>
            <person name="Andreopoulos W.B."/>
            <person name="Clum A."/>
            <person name="Lindquist E."/>
            <person name="Daum C."/>
            <person name="Ramamoorthy G.K."/>
            <person name="Gryganskyi A."/>
            <person name="Culley D."/>
            <person name="Magnuson J.K."/>
            <person name="James T.Y."/>
            <person name="O'Malley M.A."/>
            <person name="Stajich J.E."/>
            <person name="Spatafora J.W."/>
            <person name="Visel A."/>
            <person name="Grigoriev I.V."/>
        </authorList>
    </citation>
    <scope>NUCLEOTIDE SEQUENCE [LARGE SCALE GENOMIC DNA]</scope>
    <source>
        <strain evidence="2 3">NRRL 1336</strain>
    </source>
</reference>
<evidence type="ECO:0000313" key="2">
    <source>
        <dbReference type="EMBL" id="ORZ06500.1"/>
    </source>
</evidence>
<name>A0A1X2I1M2_9FUNG</name>
<dbReference type="AlphaFoldDB" id="A0A1X2I1M2"/>
<dbReference type="InterPro" id="IPR010730">
    <property type="entry name" value="HET"/>
</dbReference>
<evidence type="ECO:0000313" key="3">
    <source>
        <dbReference type="Proteomes" id="UP000193560"/>
    </source>
</evidence>